<comment type="caution">
    <text evidence="2">The sequence shown here is derived from an EMBL/GenBank/DDBJ whole genome shotgun (WGS) entry which is preliminary data.</text>
</comment>
<dbReference type="Proteomes" id="UP001054945">
    <property type="component" value="Unassembled WGS sequence"/>
</dbReference>
<organism evidence="2 3">
    <name type="scientific">Caerostris extrusa</name>
    <name type="common">Bark spider</name>
    <name type="synonym">Caerostris bankana</name>
    <dbReference type="NCBI Taxonomy" id="172846"/>
    <lineage>
        <taxon>Eukaryota</taxon>
        <taxon>Metazoa</taxon>
        <taxon>Ecdysozoa</taxon>
        <taxon>Arthropoda</taxon>
        <taxon>Chelicerata</taxon>
        <taxon>Arachnida</taxon>
        <taxon>Araneae</taxon>
        <taxon>Araneomorphae</taxon>
        <taxon>Entelegynae</taxon>
        <taxon>Araneoidea</taxon>
        <taxon>Araneidae</taxon>
        <taxon>Caerostris</taxon>
    </lineage>
</organism>
<evidence type="ECO:0000256" key="1">
    <source>
        <dbReference type="SAM" id="MobiDB-lite"/>
    </source>
</evidence>
<dbReference type="AlphaFoldDB" id="A0AAV4UU86"/>
<feature type="compositionally biased region" description="Polar residues" evidence="1">
    <location>
        <begin position="15"/>
        <end position="24"/>
    </location>
</feature>
<protein>
    <submittedName>
        <fullName evidence="2">Uncharacterized protein</fullName>
    </submittedName>
</protein>
<reference evidence="2 3" key="1">
    <citation type="submission" date="2021-06" db="EMBL/GenBank/DDBJ databases">
        <title>Caerostris extrusa draft genome.</title>
        <authorList>
            <person name="Kono N."/>
            <person name="Arakawa K."/>
        </authorList>
    </citation>
    <scope>NUCLEOTIDE SEQUENCE [LARGE SCALE GENOMIC DNA]</scope>
</reference>
<accession>A0AAV4UU86</accession>
<gene>
    <name evidence="2" type="ORF">CEXT_472181</name>
</gene>
<keyword evidence="3" id="KW-1185">Reference proteome</keyword>
<dbReference type="EMBL" id="BPLR01013490">
    <property type="protein sequence ID" value="GIY61597.1"/>
    <property type="molecule type" value="Genomic_DNA"/>
</dbReference>
<evidence type="ECO:0000313" key="2">
    <source>
        <dbReference type="EMBL" id="GIY61597.1"/>
    </source>
</evidence>
<proteinExistence type="predicted"/>
<sequence length="117" mass="13518">MNKRTRDKQNRGHQIVSQTPSDSTLHQHRRDISVQKRAVRKQISDHTLKTKSMLTCNIQFAASLLSNQPPLTTRPRPDPSVPSNQRTGKQRSPYAQARYLGASFISYQGFHLERLHW</sequence>
<feature type="region of interest" description="Disordered" evidence="1">
    <location>
        <begin position="1"/>
        <end position="40"/>
    </location>
</feature>
<evidence type="ECO:0000313" key="3">
    <source>
        <dbReference type="Proteomes" id="UP001054945"/>
    </source>
</evidence>
<name>A0AAV4UU86_CAEEX</name>
<feature type="region of interest" description="Disordered" evidence="1">
    <location>
        <begin position="65"/>
        <end position="94"/>
    </location>
</feature>